<organism evidence="1 2">
    <name type="scientific">Romeriopsis navalis LEGE 11480</name>
    <dbReference type="NCBI Taxonomy" id="2777977"/>
    <lineage>
        <taxon>Bacteria</taxon>
        <taxon>Bacillati</taxon>
        <taxon>Cyanobacteriota</taxon>
        <taxon>Cyanophyceae</taxon>
        <taxon>Leptolyngbyales</taxon>
        <taxon>Leptolyngbyaceae</taxon>
        <taxon>Romeriopsis</taxon>
        <taxon>Romeriopsis navalis</taxon>
    </lineage>
</organism>
<protein>
    <submittedName>
        <fullName evidence="1">Uncharacterized protein</fullName>
    </submittedName>
</protein>
<reference evidence="1" key="1">
    <citation type="submission" date="2020-10" db="EMBL/GenBank/DDBJ databases">
        <authorList>
            <person name="Castelo-Branco R."/>
            <person name="Eusebio N."/>
            <person name="Adriana R."/>
            <person name="Vieira A."/>
            <person name="Brugerolle De Fraissinette N."/>
            <person name="Rezende De Castro R."/>
            <person name="Schneider M.P."/>
            <person name="Vasconcelos V."/>
            <person name="Leao P.N."/>
        </authorList>
    </citation>
    <scope>NUCLEOTIDE SEQUENCE</scope>
    <source>
        <strain evidence="1">LEGE 11480</strain>
    </source>
</reference>
<dbReference type="EMBL" id="JADEXQ010000131">
    <property type="protein sequence ID" value="MBE9032882.1"/>
    <property type="molecule type" value="Genomic_DNA"/>
</dbReference>
<dbReference type="RefSeq" id="WP_264327700.1">
    <property type="nucleotide sequence ID" value="NZ_JADEXQ010000131.1"/>
</dbReference>
<comment type="caution">
    <text evidence="1">The sequence shown here is derived from an EMBL/GenBank/DDBJ whole genome shotgun (WGS) entry which is preliminary data.</text>
</comment>
<accession>A0A928Z6C3</accession>
<dbReference type="Proteomes" id="UP000625316">
    <property type="component" value="Unassembled WGS sequence"/>
</dbReference>
<evidence type="ECO:0000313" key="1">
    <source>
        <dbReference type="EMBL" id="MBE9032882.1"/>
    </source>
</evidence>
<sequence>MTASAFSPDTAIEQLKQVRMGLLRLHKALLDAEKITYEQANGRIANNMEFFGLVLNHEWFQWLRPMSGLIAEVDEAVGNKKSPITADIAVRYLEQVTQLVAVHPTDKGNALKYYEAIERDPNVAQLHVTLTQILQGETD</sequence>
<proteinExistence type="predicted"/>
<gene>
    <name evidence="1" type="ORF">IQ266_24400</name>
</gene>
<dbReference type="AlphaFoldDB" id="A0A928Z6C3"/>
<name>A0A928Z6C3_9CYAN</name>
<evidence type="ECO:0000313" key="2">
    <source>
        <dbReference type="Proteomes" id="UP000625316"/>
    </source>
</evidence>
<keyword evidence="2" id="KW-1185">Reference proteome</keyword>